<reference evidence="9 10" key="1">
    <citation type="submission" date="2019-03" db="EMBL/GenBank/DDBJ databases">
        <title>Ramlibacter rhizophilus CCTCC AB2015357, whole genome shotgun sequence.</title>
        <authorList>
            <person name="Zhang X."/>
            <person name="Feng G."/>
            <person name="Zhu H."/>
        </authorList>
    </citation>
    <scope>NUCLEOTIDE SEQUENCE [LARGE SCALE GENOMIC DNA]</scope>
    <source>
        <strain evidence="9 10">CCTCC AB2015357</strain>
    </source>
</reference>
<keyword evidence="9" id="KW-0645">Protease</keyword>
<comment type="caution">
    <text evidence="9">The sequence shown here is derived from an EMBL/GenBank/DDBJ whole genome shotgun (WGS) entry which is preliminary data.</text>
</comment>
<gene>
    <name evidence="9" type="ORF">EZ242_04805</name>
</gene>
<evidence type="ECO:0000256" key="1">
    <source>
        <dbReference type="ARBA" id="ARBA00004167"/>
    </source>
</evidence>
<keyword evidence="10" id="KW-1185">Reference proteome</keyword>
<dbReference type="PANTHER" id="PTHR42911:SF1">
    <property type="entry name" value="MODULATOR OF FTSH PROTEASE HFLC"/>
    <property type="match status" value="1"/>
</dbReference>
<evidence type="ECO:0000259" key="8">
    <source>
        <dbReference type="SMART" id="SM00244"/>
    </source>
</evidence>
<comment type="function">
    <text evidence="6">HflC and HflK could regulate a protease.</text>
</comment>
<dbReference type="EMBL" id="SMLL01000002">
    <property type="protein sequence ID" value="TFZ03212.1"/>
    <property type="molecule type" value="Genomic_DNA"/>
</dbReference>
<evidence type="ECO:0000256" key="4">
    <source>
        <dbReference type="ARBA" id="ARBA00022989"/>
    </source>
</evidence>
<keyword evidence="5" id="KW-0472">Membrane</keyword>
<dbReference type="RefSeq" id="WP_135284011.1">
    <property type="nucleotide sequence ID" value="NZ_SMLL01000002.1"/>
</dbReference>
<evidence type="ECO:0000313" key="9">
    <source>
        <dbReference type="EMBL" id="TFZ03212.1"/>
    </source>
</evidence>
<feature type="region of interest" description="Disordered" evidence="7">
    <location>
        <begin position="289"/>
        <end position="319"/>
    </location>
</feature>
<keyword evidence="4" id="KW-1133">Transmembrane helix</keyword>
<protein>
    <recommendedName>
        <fullName evidence="6">Protein HflC</fullName>
    </recommendedName>
</protein>
<dbReference type="GO" id="GO:0006508">
    <property type="term" value="P:proteolysis"/>
    <property type="evidence" value="ECO:0007669"/>
    <property type="project" value="UniProtKB-KW"/>
</dbReference>
<dbReference type="Gene3D" id="3.30.479.30">
    <property type="entry name" value="Band 7 domain"/>
    <property type="match status" value="1"/>
</dbReference>
<dbReference type="SMART" id="SM00244">
    <property type="entry name" value="PHB"/>
    <property type="match status" value="1"/>
</dbReference>
<dbReference type="Proteomes" id="UP000297564">
    <property type="component" value="Unassembled WGS sequence"/>
</dbReference>
<keyword evidence="3" id="KW-0812">Transmembrane</keyword>
<dbReference type="Pfam" id="PF01145">
    <property type="entry name" value="Band_7"/>
    <property type="match status" value="1"/>
</dbReference>
<comment type="subcellular location">
    <subcellularLocation>
        <location evidence="1">Membrane</location>
        <topology evidence="1">Single-pass membrane protein</topology>
    </subcellularLocation>
</comment>
<dbReference type="GO" id="GO:0016020">
    <property type="term" value="C:membrane"/>
    <property type="evidence" value="ECO:0007669"/>
    <property type="project" value="UniProtKB-SubCell"/>
</dbReference>
<name>A0A4Z0BWX8_9BURK</name>
<dbReference type="InterPro" id="IPR036013">
    <property type="entry name" value="Band_7/SPFH_dom_sf"/>
</dbReference>
<sequence>MNRLGIIIAALLVVLAVASSMLFVVDQRQFGVVYALGQIKQVITEPGLHFKLPPPFQNVRYIDKRLLTMDSADAEPMLTAEKQRVVIDWFVRWRITDPLQYIRNVGLDEQAGAVQLNRVVRNAFQEEINRRTVSELLSTRRDELMADVKREAQEVVKGNNPWGVDVVDVRITRADYVDAITESVYRRMEAERKRVANELRSTGAAEGEKIRAEADRQREVTIANAYREAQKVKGEGDAQAAAVYNEAFGRDPQFAQFYRSLEAYKSSIGKRGDVLVLDPSTSEFFRTFRGGGGSGGASAATPAPPAAAAAAAGTSAPRR</sequence>
<dbReference type="SUPFAM" id="SSF117892">
    <property type="entry name" value="Band 7/SPFH domain"/>
    <property type="match status" value="1"/>
</dbReference>
<dbReference type="InterPro" id="IPR010200">
    <property type="entry name" value="HflC"/>
</dbReference>
<evidence type="ECO:0000256" key="6">
    <source>
        <dbReference type="PIRNR" id="PIRNR005651"/>
    </source>
</evidence>
<dbReference type="GO" id="GO:0008233">
    <property type="term" value="F:peptidase activity"/>
    <property type="evidence" value="ECO:0007669"/>
    <property type="project" value="UniProtKB-KW"/>
</dbReference>
<dbReference type="OrthoDB" id="9812991at2"/>
<dbReference type="AlphaFoldDB" id="A0A4Z0BWX8"/>
<evidence type="ECO:0000256" key="5">
    <source>
        <dbReference type="ARBA" id="ARBA00023136"/>
    </source>
</evidence>
<keyword evidence="9" id="KW-0378">Hydrolase</keyword>
<dbReference type="InterPro" id="IPR001107">
    <property type="entry name" value="Band_7"/>
</dbReference>
<dbReference type="CDD" id="cd03405">
    <property type="entry name" value="SPFH_HflC"/>
    <property type="match status" value="1"/>
</dbReference>
<evidence type="ECO:0000256" key="2">
    <source>
        <dbReference type="ARBA" id="ARBA00007862"/>
    </source>
</evidence>
<feature type="domain" description="Band 7" evidence="8">
    <location>
        <begin position="20"/>
        <end position="188"/>
    </location>
</feature>
<evidence type="ECO:0000256" key="7">
    <source>
        <dbReference type="SAM" id="MobiDB-lite"/>
    </source>
</evidence>
<evidence type="ECO:0000313" key="10">
    <source>
        <dbReference type="Proteomes" id="UP000297564"/>
    </source>
</evidence>
<proteinExistence type="inferred from homology"/>
<evidence type="ECO:0000256" key="3">
    <source>
        <dbReference type="ARBA" id="ARBA00022692"/>
    </source>
</evidence>
<feature type="compositionally biased region" description="Low complexity" evidence="7">
    <location>
        <begin position="297"/>
        <end position="319"/>
    </location>
</feature>
<comment type="similarity">
    <text evidence="2 6">Belongs to the band 7/mec-2 family. HflC subfamily.</text>
</comment>
<accession>A0A4Z0BWX8</accession>
<dbReference type="PIRSF" id="PIRSF005651">
    <property type="entry name" value="HflC"/>
    <property type="match status" value="1"/>
</dbReference>
<dbReference type="PANTHER" id="PTHR42911">
    <property type="entry name" value="MODULATOR OF FTSH PROTEASE HFLC"/>
    <property type="match status" value="1"/>
</dbReference>
<organism evidence="9 10">
    <name type="scientific">Ramlibacter rhizophilus</name>
    <dbReference type="NCBI Taxonomy" id="1781167"/>
    <lineage>
        <taxon>Bacteria</taxon>
        <taxon>Pseudomonadati</taxon>
        <taxon>Pseudomonadota</taxon>
        <taxon>Betaproteobacteria</taxon>
        <taxon>Burkholderiales</taxon>
        <taxon>Comamonadaceae</taxon>
        <taxon>Ramlibacter</taxon>
    </lineage>
</organism>